<dbReference type="AlphaFoldDB" id="A0A845SLW0"/>
<reference evidence="2 3" key="1">
    <citation type="submission" date="2019-12" db="EMBL/GenBank/DDBJ databases">
        <authorList>
            <person name="Lee S.D."/>
        </authorList>
    </citation>
    <scope>NUCLEOTIDE SEQUENCE [LARGE SCALE GENOMIC DNA]</scope>
    <source>
        <strain evidence="2 3">SAP-6</strain>
    </source>
</reference>
<dbReference type="EMBL" id="WUBS01000012">
    <property type="protein sequence ID" value="NDL64372.1"/>
    <property type="molecule type" value="Genomic_DNA"/>
</dbReference>
<keyword evidence="3" id="KW-1185">Reference proteome</keyword>
<dbReference type="Proteomes" id="UP000461443">
    <property type="component" value="Unassembled WGS sequence"/>
</dbReference>
<accession>A0A845SLW0</accession>
<dbReference type="RefSeq" id="WP_162367094.1">
    <property type="nucleotide sequence ID" value="NZ_WUBS01000012.1"/>
</dbReference>
<comment type="caution">
    <text evidence="2">The sequence shown here is derived from an EMBL/GenBank/DDBJ whole genome shotgun (WGS) entry which is preliminary data.</text>
</comment>
<feature type="region of interest" description="Disordered" evidence="1">
    <location>
        <begin position="1"/>
        <end position="23"/>
    </location>
</feature>
<evidence type="ECO:0000256" key="1">
    <source>
        <dbReference type="SAM" id="MobiDB-lite"/>
    </source>
</evidence>
<evidence type="ECO:0000313" key="2">
    <source>
        <dbReference type="EMBL" id="NDL64372.1"/>
    </source>
</evidence>
<feature type="compositionally biased region" description="Polar residues" evidence="1">
    <location>
        <begin position="1"/>
        <end position="19"/>
    </location>
</feature>
<organism evidence="2 3">
    <name type="scientific">Acerihabitans arboris</name>
    <dbReference type="NCBI Taxonomy" id="2691583"/>
    <lineage>
        <taxon>Bacteria</taxon>
        <taxon>Pseudomonadati</taxon>
        <taxon>Pseudomonadota</taxon>
        <taxon>Gammaproteobacteria</taxon>
        <taxon>Enterobacterales</taxon>
        <taxon>Pectobacteriaceae</taxon>
        <taxon>Acerihabitans</taxon>
    </lineage>
</organism>
<evidence type="ECO:0000313" key="3">
    <source>
        <dbReference type="Proteomes" id="UP000461443"/>
    </source>
</evidence>
<reference evidence="2 3" key="2">
    <citation type="submission" date="2020-02" db="EMBL/GenBank/DDBJ databases">
        <title>The new genus of Enterobacteriales.</title>
        <authorList>
            <person name="Kim I.S."/>
        </authorList>
    </citation>
    <scope>NUCLEOTIDE SEQUENCE [LARGE SCALE GENOMIC DNA]</scope>
    <source>
        <strain evidence="2 3">SAP-6</strain>
    </source>
</reference>
<sequence length="144" mass="15308">MNADAITSSSSLKNCNGVNESERDGMGEKKWIFKENGIATYDFGLAPDGAEYSCNKFSPACVSFDITYYPNDAMPVIDVGGTGEVIRVKDGLITVKAVLRMDITLWGGGVYTIKNITGQEVLGTECDTGAAPHFRPAGVTMLAG</sequence>
<gene>
    <name evidence="2" type="ORF">GRH90_16695</name>
</gene>
<protein>
    <submittedName>
        <fullName evidence="2">Uncharacterized protein</fullName>
    </submittedName>
</protein>
<name>A0A845SLW0_9GAMM</name>
<proteinExistence type="predicted"/>